<organism evidence="1 2">
    <name type="scientific">Terrimicrobium sacchariphilum</name>
    <dbReference type="NCBI Taxonomy" id="690879"/>
    <lineage>
        <taxon>Bacteria</taxon>
        <taxon>Pseudomonadati</taxon>
        <taxon>Verrucomicrobiota</taxon>
        <taxon>Terrimicrobiia</taxon>
        <taxon>Terrimicrobiales</taxon>
        <taxon>Terrimicrobiaceae</taxon>
        <taxon>Terrimicrobium</taxon>
    </lineage>
</organism>
<dbReference type="InParanoid" id="A0A146G4P9"/>
<dbReference type="STRING" id="690879.TSACC_2999"/>
<sequence>MDITPSLDRHFPRFRHHDPLVPVWCVTPRAGRYTHRFFDTSPISPSGRYLGVLRLPFEDRLPSPGDVADVACVDLETGDETVLATTRGWEHQLGANLNWGHSDHELFFNDVDPSTWTPFAWKVDALTGRRMRLGGTVYHASPNGRWLISANLALTAKTQRGYGVVLPDIALPSQRVGPVDDEGFWITDTRSGERRLLLSIKAILDTAAANASPVRFDTVAPADTPERCEITGFHGKFNPQGDALMLSLRWFRARERAGWDMFQTDYEAVRFAWITLRIDPETAVPDLGTLRCATGPDLWQHPGHHATWFPDGRRISQNLALPAVTRDDRLRFVEVNTDGSGLRIIPGTEHLAGSGHPTLHPDGCHLLTDTYVNEPTAFGDGTVPLRWIDLRSGNEQCLARINALNPAVKIHQALRCDPHPAWDRSWRFVVFNGMDGDTRRVYVADMSSLLV</sequence>
<gene>
    <name evidence="1" type="ORF">TSACC_2999</name>
</gene>
<dbReference type="Proteomes" id="UP000076023">
    <property type="component" value="Unassembled WGS sequence"/>
</dbReference>
<dbReference type="RefSeq" id="WP_075078429.1">
    <property type="nucleotide sequence ID" value="NZ_BDCO01000002.1"/>
</dbReference>
<evidence type="ECO:0000313" key="1">
    <source>
        <dbReference type="EMBL" id="GAT32600.1"/>
    </source>
</evidence>
<protein>
    <submittedName>
        <fullName evidence="1">Uncharacterized protein</fullName>
    </submittedName>
</protein>
<dbReference type="Gene3D" id="2.130.10.10">
    <property type="entry name" value="YVTN repeat-like/Quinoprotein amine dehydrogenase"/>
    <property type="match status" value="1"/>
</dbReference>
<dbReference type="EMBL" id="BDCO01000002">
    <property type="protein sequence ID" value="GAT32600.1"/>
    <property type="molecule type" value="Genomic_DNA"/>
</dbReference>
<dbReference type="AlphaFoldDB" id="A0A146G4P9"/>
<dbReference type="OrthoDB" id="5174394at2"/>
<accession>A0A146G4P9</accession>
<proteinExistence type="predicted"/>
<reference evidence="2" key="1">
    <citation type="journal article" date="2017" name="Genome Announc.">
        <title>Draft Genome Sequence of Terrimicrobium sacchariphilum NM-5T, a Facultative Anaerobic Soil Bacterium of the Class Spartobacteria.</title>
        <authorList>
            <person name="Qiu Y.L."/>
            <person name="Tourlousse D.M."/>
            <person name="Matsuura N."/>
            <person name="Ohashi A."/>
            <person name="Sekiguchi Y."/>
        </authorList>
    </citation>
    <scope>NUCLEOTIDE SEQUENCE [LARGE SCALE GENOMIC DNA]</scope>
    <source>
        <strain evidence="2">NM-5</strain>
    </source>
</reference>
<keyword evidence="2" id="KW-1185">Reference proteome</keyword>
<evidence type="ECO:0000313" key="2">
    <source>
        <dbReference type="Proteomes" id="UP000076023"/>
    </source>
</evidence>
<dbReference type="InterPro" id="IPR015943">
    <property type="entry name" value="WD40/YVTN_repeat-like_dom_sf"/>
</dbReference>
<dbReference type="SUPFAM" id="SSF50960">
    <property type="entry name" value="TolB, C-terminal domain"/>
    <property type="match status" value="1"/>
</dbReference>
<comment type="caution">
    <text evidence="1">The sequence shown here is derived from an EMBL/GenBank/DDBJ whole genome shotgun (WGS) entry which is preliminary data.</text>
</comment>
<name>A0A146G4P9_TERSA</name>